<keyword evidence="2" id="KW-0472">Membrane</keyword>
<feature type="transmembrane region" description="Helical" evidence="2">
    <location>
        <begin position="572"/>
        <end position="597"/>
    </location>
</feature>
<protein>
    <recommendedName>
        <fullName evidence="3">DUF6536 domain-containing protein</fullName>
    </recommendedName>
</protein>
<dbReference type="RefSeq" id="XP_025395156.1">
    <property type="nucleotide sequence ID" value="XM_025544970.1"/>
</dbReference>
<dbReference type="PANTHER" id="PTHR35395">
    <property type="entry name" value="DUF6536 DOMAIN-CONTAINING PROTEIN"/>
    <property type="match status" value="1"/>
</dbReference>
<keyword evidence="2" id="KW-0812">Transmembrane</keyword>
<comment type="caution">
    <text evidence="4">The sequence shown here is derived from an EMBL/GenBank/DDBJ whole genome shotgun (WGS) entry which is preliminary data.</text>
</comment>
<feature type="domain" description="DUF6536" evidence="3">
    <location>
        <begin position="49"/>
        <end position="205"/>
    </location>
</feature>
<proteinExistence type="predicted"/>
<feature type="transmembrane region" description="Helical" evidence="2">
    <location>
        <begin position="459"/>
        <end position="481"/>
    </location>
</feature>
<dbReference type="InterPro" id="IPR046623">
    <property type="entry name" value="DUF6536"/>
</dbReference>
<dbReference type="EMBL" id="MSFL01000039">
    <property type="protein sequence ID" value="PWY67945.1"/>
    <property type="molecule type" value="Genomic_DNA"/>
</dbReference>
<feature type="region of interest" description="Disordered" evidence="1">
    <location>
        <begin position="419"/>
        <end position="441"/>
    </location>
</feature>
<feature type="transmembrane region" description="Helical" evidence="2">
    <location>
        <begin position="167"/>
        <end position="183"/>
    </location>
</feature>
<feature type="transmembrane region" description="Helical" evidence="2">
    <location>
        <begin position="629"/>
        <end position="650"/>
    </location>
</feature>
<dbReference type="VEuPathDB" id="FungiDB:BO70DRAFT_374505"/>
<keyword evidence="5" id="KW-1185">Reference proteome</keyword>
<evidence type="ECO:0000259" key="3">
    <source>
        <dbReference type="Pfam" id="PF20163"/>
    </source>
</evidence>
<dbReference type="Proteomes" id="UP000247233">
    <property type="component" value="Unassembled WGS sequence"/>
</dbReference>
<evidence type="ECO:0000313" key="5">
    <source>
        <dbReference type="Proteomes" id="UP000247233"/>
    </source>
</evidence>
<dbReference type="STRING" id="1448321.A0A317V1K4"/>
<dbReference type="OrthoDB" id="5429634at2759"/>
<evidence type="ECO:0000313" key="4">
    <source>
        <dbReference type="EMBL" id="PWY67945.1"/>
    </source>
</evidence>
<evidence type="ECO:0000256" key="1">
    <source>
        <dbReference type="SAM" id="MobiDB-lite"/>
    </source>
</evidence>
<dbReference type="GeneID" id="37067207"/>
<dbReference type="Pfam" id="PF20163">
    <property type="entry name" value="DUF6536"/>
    <property type="match status" value="1"/>
</dbReference>
<evidence type="ECO:0000256" key="2">
    <source>
        <dbReference type="SAM" id="Phobius"/>
    </source>
</evidence>
<dbReference type="AlphaFoldDB" id="A0A317V1K4"/>
<feature type="transmembrane region" description="Helical" evidence="2">
    <location>
        <begin position="346"/>
        <end position="365"/>
    </location>
</feature>
<organism evidence="4 5">
    <name type="scientific">Aspergillus heteromorphus CBS 117.55</name>
    <dbReference type="NCBI Taxonomy" id="1448321"/>
    <lineage>
        <taxon>Eukaryota</taxon>
        <taxon>Fungi</taxon>
        <taxon>Dikarya</taxon>
        <taxon>Ascomycota</taxon>
        <taxon>Pezizomycotina</taxon>
        <taxon>Eurotiomycetes</taxon>
        <taxon>Eurotiomycetidae</taxon>
        <taxon>Eurotiales</taxon>
        <taxon>Aspergillaceae</taxon>
        <taxon>Aspergillus</taxon>
        <taxon>Aspergillus subgen. Circumdati</taxon>
    </lineage>
</organism>
<accession>A0A317V1K4</accession>
<dbReference type="PANTHER" id="PTHR35395:SF1">
    <property type="entry name" value="DUF6536 DOMAIN-CONTAINING PROTEIN"/>
    <property type="match status" value="1"/>
</dbReference>
<gene>
    <name evidence="4" type="ORF">BO70DRAFT_374505</name>
</gene>
<feature type="transmembrane region" description="Helical" evidence="2">
    <location>
        <begin position="57"/>
        <end position="79"/>
    </location>
</feature>
<keyword evidence="2" id="KW-1133">Transmembrane helix</keyword>
<name>A0A317V1K4_9EURO</name>
<reference evidence="4 5" key="1">
    <citation type="submission" date="2016-12" db="EMBL/GenBank/DDBJ databases">
        <title>The genomes of Aspergillus section Nigri reveals drivers in fungal speciation.</title>
        <authorList>
            <consortium name="DOE Joint Genome Institute"/>
            <person name="Vesth T.C."/>
            <person name="Nybo J."/>
            <person name="Theobald S."/>
            <person name="Brandl J."/>
            <person name="Frisvad J.C."/>
            <person name="Nielsen K.F."/>
            <person name="Lyhne E.K."/>
            <person name="Kogle M.E."/>
            <person name="Kuo A."/>
            <person name="Riley R."/>
            <person name="Clum A."/>
            <person name="Nolan M."/>
            <person name="Lipzen A."/>
            <person name="Salamov A."/>
            <person name="Henrissat B."/>
            <person name="Wiebenga A."/>
            <person name="De Vries R.P."/>
            <person name="Grigoriev I.V."/>
            <person name="Mortensen U.H."/>
            <person name="Andersen M.R."/>
            <person name="Baker S.E."/>
        </authorList>
    </citation>
    <scope>NUCLEOTIDE SEQUENCE [LARGE SCALE GENOMIC DNA]</scope>
    <source>
        <strain evidence="4 5">CBS 117.55</strain>
    </source>
</reference>
<sequence>MRPRFIARHPQLATPEARQSAWGWPRQAKYANVVSNKSVDEQPHAHEAWIPEVLRSAWVVGAVLILNIVLTLIALGLSYSRTVNRGAFLSTELYAGNCTRATDWATGFHIVINLLSSALFESGGYAMQCLTAPCRTEVDQAHRRRRWLDIGVMSVRNFRVMSVRRKLLWLVLLGTSLPIHMIYNSAIFSSSSSLDYGMIIVPDDLTPQESLVSALGAEAFLAAVGSSPEVIQAELFNGTFGNVSNAKCLEQYNVEYNTRMGTLVFLAERLYFPNNTNSLTARLHGYTAVYDYVENVGKVSAARQIRTGNWTAEGMPWTGDVSRVTITRCMTKTVPQHCRLLFSPPIALAVVALNLIKVVCIYWTARTRRTEIFLRVGDALASFLAYTDPATAGQGLLSRADMAQGPHQWQPEPRRNRLFRRRGRATPPGESSENRRMLTPPLRTRDIPPRKRWFQAASVTRWVSSVLWFLLCIFLTGFIYWNVQYDDDWSLTEEWQLGFGQANDKTNLQFPSGGVGLLLALLFSNIPQLFLSVLNWLCGSVLSCMLVTAEYNDYAVERKPLRVSWPRGEQRTSYFLSVPYRYGVPLFIVGVVFHWLLSESLFYVNILEYDILGELVTSTAIHGLGFSPIPIFVCLLLQGVVFVVFVGLGARRFRAPMPLAAHCSVALSAACHPPADDLDAGRRAVMWGEVTGEDERIEGYSHCTFTSHEVTRPSETRFYR</sequence>